<dbReference type="Pfam" id="PF02625">
    <property type="entry name" value="XdhC_CoxI"/>
    <property type="match status" value="1"/>
</dbReference>
<dbReference type="InterPro" id="IPR003777">
    <property type="entry name" value="XdhC_CoxI"/>
</dbReference>
<name>A0A1V2TDI1_9NOCA</name>
<keyword evidence="4" id="KW-1185">Reference proteome</keyword>
<dbReference type="EMBL" id="MUMY01000014">
    <property type="protein sequence ID" value="ONM47570.1"/>
    <property type="molecule type" value="Genomic_DNA"/>
</dbReference>
<dbReference type="PANTHER" id="PTHR30388:SF4">
    <property type="entry name" value="MOLYBDENUM COFACTOR INSERTION CHAPERONE PAOD"/>
    <property type="match status" value="1"/>
</dbReference>
<comment type="caution">
    <text evidence="3">The sequence shown here is derived from an EMBL/GenBank/DDBJ whole genome shotgun (WGS) entry which is preliminary data.</text>
</comment>
<feature type="domain" description="XdhC Rossmann" evidence="2">
    <location>
        <begin position="166"/>
        <end position="312"/>
    </location>
</feature>
<reference evidence="3 4" key="1">
    <citation type="journal article" date="2016" name="Antonie Van Leeuwenhoek">
        <title>Nocardia donostiensis sp. nov., isolated from human respiratory specimens.</title>
        <authorList>
            <person name="Ercibengoa M."/>
            <person name="Bell M."/>
            <person name="Marimon J.M."/>
            <person name="Humrighouse B."/>
            <person name="Klenk H.P."/>
            <person name="Potter G."/>
            <person name="Perez-Trallero E."/>
        </authorList>
    </citation>
    <scope>NUCLEOTIDE SEQUENCE [LARGE SCALE GENOMIC DNA]</scope>
    <source>
        <strain evidence="3 4">X1655</strain>
    </source>
</reference>
<dbReference type="AlphaFoldDB" id="A0A1V2TDI1"/>
<dbReference type="InterPro" id="IPR052698">
    <property type="entry name" value="MoCofactor_Util/Proc"/>
</dbReference>
<sequence length="333" mass="35124">MRNIVDDLLRVWRSGRTGGLATIVRTGGPTDLPVGAAMLVDPDGGVFGSITAGGVEQAAYEATLQAARTGQRALHRFTVPSPDPGAGGAVLDVFTEPFSRVHFPEFPAVATEIAANRRVTVFTVVWNPEPAMIGQHLITDKRHATELVSLPQSDIFVSSFAPAPRLIIFGANSFAAALSVQARLLGYRVTICDTRAEFANPESFPGADVVVDWPHRYLNTLSAAGEIDHTTGIVVVAHDPQFEIPLLTVALRLPEVGYIGALGSPSTHARRLDDLKAGGFDDALLARLHAPAGMDIGALTPAETAVAVAAELLAARNGRLGRMTVTYPEAVAG</sequence>
<dbReference type="STRING" id="1538463.B0T36_10455"/>
<organism evidence="3 4">
    <name type="scientific">Nocardia donostiensis</name>
    <dbReference type="NCBI Taxonomy" id="1538463"/>
    <lineage>
        <taxon>Bacteria</taxon>
        <taxon>Bacillati</taxon>
        <taxon>Actinomycetota</taxon>
        <taxon>Actinomycetes</taxon>
        <taxon>Mycobacteriales</taxon>
        <taxon>Nocardiaceae</taxon>
        <taxon>Nocardia</taxon>
    </lineage>
</organism>
<evidence type="ECO:0000259" key="1">
    <source>
        <dbReference type="Pfam" id="PF02625"/>
    </source>
</evidence>
<evidence type="ECO:0000259" key="2">
    <source>
        <dbReference type="Pfam" id="PF13478"/>
    </source>
</evidence>
<protein>
    <submittedName>
        <fullName evidence="3">Xanthine dehydrogenase</fullName>
    </submittedName>
</protein>
<dbReference type="Gene3D" id="3.40.50.720">
    <property type="entry name" value="NAD(P)-binding Rossmann-like Domain"/>
    <property type="match status" value="1"/>
</dbReference>
<dbReference type="OrthoDB" id="9815497at2"/>
<feature type="domain" description="XdhC- CoxI" evidence="1">
    <location>
        <begin position="12"/>
        <end position="77"/>
    </location>
</feature>
<dbReference type="PANTHER" id="PTHR30388">
    <property type="entry name" value="ALDEHYDE OXIDOREDUCTASE MOLYBDENUM COFACTOR ASSEMBLY PROTEIN"/>
    <property type="match status" value="1"/>
</dbReference>
<dbReference type="RefSeq" id="WP_077118290.1">
    <property type="nucleotide sequence ID" value="NZ_LOKT01000006.1"/>
</dbReference>
<gene>
    <name evidence="3" type="ORF">B0T46_16850</name>
</gene>
<accession>A0A1V2TDI1</accession>
<dbReference type="Pfam" id="PF13478">
    <property type="entry name" value="XdhC_C"/>
    <property type="match status" value="1"/>
</dbReference>
<evidence type="ECO:0000313" key="4">
    <source>
        <dbReference type="Proteomes" id="UP000188836"/>
    </source>
</evidence>
<dbReference type="InterPro" id="IPR027051">
    <property type="entry name" value="XdhC_Rossmann_dom"/>
</dbReference>
<dbReference type="Proteomes" id="UP000188836">
    <property type="component" value="Unassembled WGS sequence"/>
</dbReference>
<proteinExistence type="predicted"/>
<evidence type="ECO:0000313" key="3">
    <source>
        <dbReference type="EMBL" id="ONM47570.1"/>
    </source>
</evidence>